<evidence type="ECO:0000256" key="3">
    <source>
        <dbReference type="PIRSR" id="PIRSR037505-2"/>
    </source>
</evidence>
<proteinExistence type="predicted"/>
<dbReference type="KEGG" id="vtu:IX91_15560"/>
<evidence type="ECO:0000256" key="1">
    <source>
        <dbReference type="ARBA" id="ARBA00022603"/>
    </source>
</evidence>
<evidence type="ECO:0000256" key="4">
    <source>
        <dbReference type="PROSITE-ProRule" id="PRU00333"/>
    </source>
</evidence>
<dbReference type="InterPro" id="IPR003726">
    <property type="entry name" value="HCY_dom"/>
</dbReference>
<dbReference type="InterPro" id="IPR036589">
    <property type="entry name" value="HCY_dom_sf"/>
</dbReference>
<sequence length="299" mass="32414">MKRLTILDGGMGRELKRMGAPFSQPLWSAQALIESPQYVELAHTSFIDAGAQIITTNSYACVPFHLGQERFNAEGANLAAKAAKIARLSADKASHAVQVAGALPPAFGSYRPDLFRPAEAKQIFNLLYQAQDKYVDIWLAETISSLEELNAIISVLSQTDKASYYAFTLADTTSEPAQLRSGQSAREATTRVCEAGGDGVFFNCSVPEVMANAVTEAKQVLDELGCSIEIGVYANNFTPIGNEHEANDTIQAMRDLTPQDYLEYSKAWFESGATIIGGCCGIGPEHIKTLSEWQSTLKS</sequence>
<keyword evidence="3 4" id="KW-0862">Zinc</keyword>
<dbReference type="GO" id="GO:0032259">
    <property type="term" value="P:methylation"/>
    <property type="evidence" value="ECO:0007669"/>
    <property type="project" value="UniProtKB-KW"/>
</dbReference>
<dbReference type="GO" id="GO:0008168">
    <property type="term" value="F:methyltransferase activity"/>
    <property type="evidence" value="ECO:0007669"/>
    <property type="project" value="UniProtKB-UniRule"/>
</dbReference>
<dbReference type="InterPro" id="IPR017226">
    <property type="entry name" value="BHMT-like"/>
</dbReference>
<keyword evidence="3 4" id="KW-0479">Metal-binding</keyword>
<evidence type="ECO:0000313" key="7">
    <source>
        <dbReference type="Proteomes" id="UP000030071"/>
    </source>
</evidence>
<dbReference type="GeneID" id="23446144"/>
<organism evidence="6 7">
    <name type="scientific">Vibrio tubiashii ATCC 19109</name>
    <dbReference type="NCBI Taxonomy" id="1051646"/>
    <lineage>
        <taxon>Bacteria</taxon>
        <taxon>Pseudomonadati</taxon>
        <taxon>Pseudomonadota</taxon>
        <taxon>Gammaproteobacteria</taxon>
        <taxon>Vibrionales</taxon>
        <taxon>Vibrionaceae</taxon>
        <taxon>Vibrio</taxon>
        <taxon>Vibrio oreintalis group</taxon>
    </lineage>
</organism>
<dbReference type="PANTHER" id="PTHR11103:SF18">
    <property type="entry name" value="SLR1189 PROTEIN"/>
    <property type="match status" value="1"/>
</dbReference>
<evidence type="ECO:0000259" key="5">
    <source>
        <dbReference type="PROSITE" id="PS50970"/>
    </source>
</evidence>
<dbReference type="GO" id="GO:0008270">
    <property type="term" value="F:zinc ion binding"/>
    <property type="evidence" value="ECO:0007669"/>
    <property type="project" value="InterPro"/>
</dbReference>
<reference evidence="6 7" key="1">
    <citation type="submission" date="2014-08" db="EMBL/GenBank/DDBJ databases">
        <title>First Complete Genome Sequence of the Shellfish Pathogen Vibrio tubiashii.</title>
        <authorList>
            <person name="Richards G.P."/>
            <person name="Needleman D.S."/>
            <person name="Watson M.A."/>
            <person name="Bono J.L."/>
        </authorList>
    </citation>
    <scope>NUCLEOTIDE SEQUENCE [LARGE SCALE GENOMIC DNA]</scope>
    <source>
        <strain evidence="6 7">ATCC 19109</strain>
    </source>
</reference>
<dbReference type="HOGENOM" id="CLU_004914_3_0_6"/>
<gene>
    <name evidence="6" type="ORF">IX91_15560</name>
</gene>
<feature type="domain" description="Hcy-binding" evidence="5">
    <location>
        <begin position="1"/>
        <end position="294"/>
    </location>
</feature>
<feature type="binding site" evidence="3 4">
    <location>
        <position position="204"/>
    </location>
    <ligand>
        <name>Zn(2+)</name>
        <dbReference type="ChEBI" id="CHEBI:29105"/>
    </ligand>
</feature>
<dbReference type="PANTHER" id="PTHR11103">
    <property type="entry name" value="SLR1189 PROTEIN"/>
    <property type="match status" value="1"/>
</dbReference>
<evidence type="ECO:0000256" key="2">
    <source>
        <dbReference type="ARBA" id="ARBA00022679"/>
    </source>
</evidence>
<feature type="binding site" evidence="3 4">
    <location>
        <position position="280"/>
    </location>
    <ligand>
        <name>Zn(2+)</name>
        <dbReference type="ChEBI" id="CHEBI:29105"/>
    </ligand>
</feature>
<dbReference type="Proteomes" id="UP000030071">
    <property type="component" value="Chromosome 2"/>
</dbReference>
<evidence type="ECO:0000313" key="6">
    <source>
        <dbReference type="EMBL" id="AIW15515.1"/>
    </source>
</evidence>
<comment type="cofactor">
    <cofactor evidence="3">
        <name>Zn(2+)</name>
        <dbReference type="ChEBI" id="CHEBI:29105"/>
    </cofactor>
    <text evidence="3">Binds 1 zinc ion per subunit.</text>
</comment>
<keyword evidence="2 4" id="KW-0808">Transferase</keyword>
<dbReference type="Gene3D" id="3.20.20.330">
    <property type="entry name" value="Homocysteine-binding-like domain"/>
    <property type="match status" value="1"/>
</dbReference>
<dbReference type="Pfam" id="PF02574">
    <property type="entry name" value="S-methyl_trans"/>
    <property type="match status" value="1"/>
</dbReference>
<feature type="binding site" evidence="3 4">
    <location>
        <position position="279"/>
    </location>
    <ligand>
        <name>Zn(2+)</name>
        <dbReference type="ChEBI" id="CHEBI:29105"/>
    </ligand>
</feature>
<name>A0A0A0SG44_9VIBR</name>
<dbReference type="PIRSF" id="PIRSF037505">
    <property type="entry name" value="Betaine_HMT"/>
    <property type="match status" value="1"/>
</dbReference>
<dbReference type="SUPFAM" id="SSF82282">
    <property type="entry name" value="Homocysteine S-methyltransferase"/>
    <property type="match status" value="1"/>
</dbReference>
<keyword evidence="1 4" id="KW-0489">Methyltransferase</keyword>
<dbReference type="eggNOG" id="COG2040">
    <property type="taxonomic scope" value="Bacteria"/>
</dbReference>
<dbReference type="EMBL" id="CP009355">
    <property type="protein sequence ID" value="AIW15515.1"/>
    <property type="molecule type" value="Genomic_DNA"/>
</dbReference>
<dbReference type="AlphaFoldDB" id="A0A0A0SG44"/>
<dbReference type="GO" id="GO:0009086">
    <property type="term" value="P:methionine biosynthetic process"/>
    <property type="evidence" value="ECO:0007669"/>
    <property type="project" value="InterPro"/>
</dbReference>
<protein>
    <submittedName>
        <fullName evidence="6">Homocysteine methyltransferase</fullName>
    </submittedName>
</protein>
<dbReference type="PATRIC" id="fig|1051646.9.peg.3018"/>
<dbReference type="STRING" id="1051646.IX91_15560"/>
<accession>A0A0A0SG44</accession>
<dbReference type="PROSITE" id="PS50970">
    <property type="entry name" value="HCY"/>
    <property type="match status" value="1"/>
</dbReference>
<dbReference type="RefSeq" id="WP_038197470.1">
    <property type="nucleotide sequence ID" value="NZ_AFWI01000172.1"/>
</dbReference>